<dbReference type="EMBL" id="JTDO01000015">
    <property type="protein sequence ID" value="KLT72294.1"/>
    <property type="molecule type" value="Genomic_DNA"/>
</dbReference>
<organism evidence="1 2">
    <name type="scientific">Neisseria arctica</name>
    <dbReference type="NCBI Taxonomy" id="1470200"/>
    <lineage>
        <taxon>Bacteria</taxon>
        <taxon>Pseudomonadati</taxon>
        <taxon>Pseudomonadota</taxon>
        <taxon>Betaproteobacteria</taxon>
        <taxon>Neisseriales</taxon>
        <taxon>Neisseriaceae</taxon>
        <taxon>Neisseria</taxon>
    </lineage>
</organism>
<dbReference type="STRING" id="1470200.PL75_09050"/>
<sequence>MIISKLINFYQAYGCLFTFFIKNGATQFCAAGKILIRHYNANAFQIFQRPSETFFGKAQSWL</sequence>
<keyword evidence="2" id="KW-1185">Reference proteome</keyword>
<comment type="caution">
    <text evidence="1">The sequence shown here is derived from an EMBL/GenBank/DDBJ whole genome shotgun (WGS) entry which is preliminary data.</text>
</comment>
<proteinExistence type="predicted"/>
<accession>A0A0J0YQ80</accession>
<evidence type="ECO:0000313" key="1">
    <source>
        <dbReference type="EMBL" id="KLT72294.1"/>
    </source>
</evidence>
<reference evidence="1 2" key="1">
    <citation type="submission" date="2014-11" db="EMBL/GenBank/DDBJ databases">
        <title>Genome of a novel goose pathogen.</title>
        <authorList>
            <person name="Hansen C.M."/>
            <person name="Hueffer K."/>
            <person name="Choi S.C."/>
        </authorList>
    </citation>
    <scope>NUCLEOTIDE SEQUENCE [LARGE SCALE GENOMIC DNA]</scope>
    <source>
        <strain evidence="1 2">KH1503</strain>
    </source>
</reference>
<protein>
    <submittedName>
        <fullName evidence="1">Uncharacterized protein</fullName>
    </submittedName>
</protein>
<dbReference type="PATRIC" id="fig|1470200.3.peg.769"/>
<gene>
    <name evidence="1" type="ORF">PL75_09050</name>
</gene>
<name>A0A0J0YQ80_9NEIS</name>
<dbReference type="Proteomes" id="UP000036027">
    <property type="component" value="Unassembled WGS sequence"/>
</dbReference>
<dbReference type="AlphaFoldDB" id="A0A0J0YQ80"/>
<evidence type="ECO:0000313" key="2">
    <source>
        <dbReference type="Proteomes" id="UP000036027"/>
    </source>
</evidence>